<gene>
    <name evidence="2" type="ORF">B0T25DRAFT_223613</name>
</gene>
<feature type="transmembrane region" description="Helical" evidence="1">
    <location>
        <begin position="76"/>
        <end position="98"/>
    </location>
</feature>
<sequence length="138" mass="15397">MLDPAPLFWLHIATASCQMPSGIITIAWVVLLRHQNNPNAGIFTLAAKVGIGSVANKRSDHIDPTVYFDHPQIFDLLWVLNHVVVIIITSILLGFSLGHTQEGIRVMRADLVNVTNALWVYRTLLAVSQEDLCYLGYF</sequence>
<evidence type="ECO:0000313" key="3">
    <source>
        <dbReference type="Proteomes" id="UP001275084"/>
    </source>
</evidence>
<proteinExistence type="predicted"/>
<keyword evidence="1" id="KW-1133">Transmembrane helix</keyword>
<name>A0AAJ0MEX7_9PEZI</name>
<feature type="transmembrane region" description="Helical" evidence="1">
    <location>
        <begin position="7"/>
        <end position="31"/>
    </location>
</feature>
<accession>A0AAJ0MEX7</accession>
<keyword evidence="1" id="KW-0472">Membrane</keyword>
<evidence type="ECO:0000256" key="1">
    <source>
        <dbReference type="SAM" id="Phobius"/>
    </source>
</evidence>
<reference evidence="2" key="2">
    <citation type="submission" date="2023-06" db="EMBL/GenBank/DDBJ databases">
        <authorList>
            <consortium name="Lawrence Berkeley National Laboratory"/>
            <person name="Haridas S."/>
            <person name="Hensen N."/>
            <person name="Bonometti L."/>
            <person name="Westerberg I."/>
            <person name="Brannstrom I.O."/>
            <person name="Guillou S."/>
            <person name="Cros-Aarteil S."/>
            <person name="Calhoun S."/>
            <person name="Kuo A."/>
            <person name="Mondo S."/>
            <person name="Pangilinan J."/>
            <person name="Riley R."/>
            <person name="Labutti K."/>
            <person name="Andreopoulos B."/>
            <person name="Lipzen A."/>
            <person name="Chen C."/>
            <person name="Yanf M."/>
            <person name="Daum C."/>
            <person name="Ng V."/>
            <person name="Clum A."/>
            <person name="Steindorff A."/>
            <person name="Ohm R."/>
            <person name="Martin F."/>
            <person name="Silar P."/>
            <person name="Natvig D."/>
            <person name="Lalanne C."/>
            <person name="Gautier V."/>
            <person name="Ament-Velasquez S.L."/>
            <person name="Kruys A."/>
            <person name="Hutchinson M.I."/>
            <person name="Powell A.J."/>
            <person name="Barry K."/>
            <person name="Miller A.N."/>
            <person name="Grigoriev I.V."/>
            <person name="Debuchy R."/>
            <person name="Gladieux P."/>
            <person name="Thoren M.H."/>
            <person name="Johannesson H."/>
        </authorList>
    </citation>
    <scope>NUCLEOTIDE SEQUENCE</scope>
    <source>
        <strain evidence="2">CBS 955.72</strain>
    </source>
</reference>
<dbReference type="Proteomes" id="UP001275084">
    <property type="component" value="Unassembled WGS sequence"/>
</dbReference>
<dbReference type="EMBL" id="JAUIQD010000004">
    <property type="protein sequence ID" value="KAK3353965.1"/>
    <property type="molecule type" value="Genomic_DNA"/>
</dbReference>
<organism evidence="2 3">
    <name type="scientific">Lasiosphaeria hispida</name>
    <dbReference type="NCBI Taxonomy" id="260671"/>
    <lineage>
        <taxon>Eukaryota</taxon>
        <taxon>Fungi</taxon>
        <taxon>Dikarya</taxon>
        <taxon>Ascomycota</taxon>
        <taxon>Pezizomycotina</taxon>
        <taxon>Sordariomycetes</taxon>
        <taxon>Sordariomycetidae</taxon>
        <taxon>Sordariales</taxon>
        <taxon>Lasiosphaeriaceae</taxon>
        <taxon>Lasiosphaeria</taxon>
    </lineage>
</organism>
<comment type="caution">
    <text evidence="2">The sequence shown here is derived from an EMBL/GenBank/DDBJ whole genome shotgun (WGS) entry which is preliminary data.</text>
</comment>
<keyword evidence="3" id="KW-1185">Reference proteome</keyword>
<evidence type="ECO:0000313" key="2">
    <source>
        <dbReference type="EMBL" id="KAK3353965.1"/>
    </source>
</evidence>
<reference evidence="2" key="1">
    <citation type="journal article" date="2023" name="Mol. Phylogenet. Evol.">
        <title>Genome-scale phylogeny and comparative genomics of the fungal order Sordariales.</title>
        <authorList>
            <person name="Hensen N."/>
            <person name="Bonometti L."/>
            <person name="Westerberg I."/>
            <person name="Brannstrom I.O."/>
            <person name="Guillou S."/>
            <person name="Cros-Aarteil S."/>
            <person name="Calhoun S."/>
            <person name="Haridas S."/>
            <person name="Kuo A."/>
            <person name="Mondo S."/>
            <person name="Pangilinan J."/>
            <person name="Riley R."/>
            <person name="LaButti K."/>
            <person name="Andreopoulos B."/>
            <person name="Lipzen A."/>
            <person name="Chen C."/>
            <person name="Yan M."/>
            <person name="Daum C."/>
            <person name="Ng V."/>
            <person name="Clum A."/>
            <person name="Steindorff A."/>
            <person name="Ohm R.A."/>
            <person name="Martin F."/>
            <person name="Silar P."/>
            <person name="Natvig D.O."/>
            <person name="Lalanne C."/>
            <person name="Gautier V."/>
            <person name="Ament-Velasquez S.L."/>
            <person name="Kruys A."/>
            <person name="Hutchinson M.I."/>
            <person name="Powell A.J."/>
            <person name="Barry K."/>
            <person name="Miller A.N."/>
            <person name="Grigoriev I.V."/>
            <person name="Debuchy R."/>
            <person name="Gladieux P."/>
            <person name="Hiltunen Thoren M."/>
            <person name="Johannesson H."/>
        </authorList>
    </citation>
    <scope>NUCLEOTIDE SEQUENCE</scope>
    <source>
        <strain evidence="2">CBS 955.72</strain>
    </source>
</reference>
<dbReference type="AlphaFoldDB" id="A0AAJ0MEX7"/>
<keyword evidence="1" id="KW-0812">Transmembrane</keyword>
<protein>
    <submittedName>
        <fullName evidence="2">Uncharacterized protein</fullName>
    </submittedName>
</protein>